<dbReference type="SMART" id="SM00220">
    <property type="entry name" value="S_TKc"/>
    <property type="match status" value="1"/>
</dbReference>
<evidence type="ECO:0000259" key="7">
    <source>
        <dbReference type="PROSITE" id="PS50011"/>
    </source>
</evidence>
<dbReference type="InterPro" id="IPR017441">
    <property type="entry name" value="Protein_kinase_ATP_BS"/>
</dbReference>
<keyword evidence="4 5" id="KW-0067">ATP-binding</keyword>
<evidence type="ECO:0000256" key="2">
    <source>
        <dbReference type="ARBA" id="ARBA00022741"/>
    </source>
</evidence>
<dbReference type="GO" id="GO:0005524">
    <property type="term" value="F:ATP binding"/>
    <property type="evidence" value="ECO:0007669"/>
    <property type="project" value="UniProtKB-UniRule"/>
</dbReference>
<dbReference type="Proteomes" id="UP000604475">
    <property type="component" value="Unassembled WGS sequence"/>
</dbReference>
<dbReference type="PANTHER" id="PTHR43289">
    <property type="entry name" value="MITOGEN-ACTIVATED PROTEIN KINASE KINASE KINASE 20-RELATED"/>
    <property type="match status" value="1"/>
</dbReference>
<proteinExistence type="predicted"/>
<dbReference type="InterPro" id="IPR008271">
    <property type="entry name" value="Ser/Thr_kinase_AS"/>
</dbReference>
<dbReference type="AlphaFoldDB" id="A0A937RE03"/>
<dbReference type="InterPro" id="IPR000719">
    <property type="entry name" value="Prot_kinase_dom"/>
</dbReference>
<keyword evidence="1" id="KW-0808">Transferase</keyword>
<comment type="caution">
    <text evidence="8">The sequence shown here is derived from an EMBL/GenBank/DDBJ whole genome shotgun (WGS) entry which is preliminary data.</text>
</comment>
<dbReference type="PROSITE" id="PS00108">
    <property type="entry name" value="PROTEIN_KINASE_ST"/>
    <property type="match status" value="1"/>
</dbReference>
<dbReference type="RefSeq" id="WP_203001905.1">
    <property type="nucleotide sequence ID" value="NZ_JADWYU010000247.1"/>
</dbReference>
<evidence type="ECO:0000256" key="1">
    <source>
        <dbReference type="ARBA" id="ARBA00022679"/>
    </source>
</evidence>
<dbReference type="SUPFAM" id="SSF56112">
    <property type="entry name" value="Protein kinase-like (PK-like)"/>
    <property type="match status" value="1"/>
</dbReference>
<dbReference type="CDD" id="cd14014">
    <property type="entry name" value="STKc_PknB_like"/>
    <property type="match status" value="1"/>
</dbReference>
<protein>
    <submittedName>
        <fullName evidence="8">Serine/threonine protein kinase</fullName>
    </submittedName>
</protein>
<name>A0A937RE03_9ACTN</name>
<keyword evidence="3 8" id="KW-0418">Kinase</keyword>
<evidence type="ECO:0000313" key="9">
    <source>
        <dbReference type="Proteomes" id="UP000604475"/>
    </source>
</evidence>
<dbReference type="EMBL" id="JAEACQ010000249">
    <property type="protein sequence ID" value="MBL7630426.1"/>
    <property type="molecule type" value="Genomic_DNA"/>
</dbReference>
<feature type="domain" description="Protein kinase" evidence="7">
    <location>
        <begin position="15"/>
        <end position="268"/>
    </location>
</feature>
<evidence type="ECO:0000256" key="4">
    <source>
        <dbReference type="ARBA" id="ARBA00022840"/>
    </source>
</evidence>
<reference evidence="8" key="1">
    <citation type="submission" date="2020-12" db="EMBL/GenBank/DDBJ databases">
        <title>Genomic characterization of non-nitrogen-fixing Frankia strains.</title>
        <authorList>
            <person name="Carlos-Shanley C."/>
            <person name="Guerra T."/>
            <person name="Hahn D."/>
        </authorList>
    </citation>
    <scope>NUCLEOTIDE SEQUENCE</scope>
    <source>
        <strain evidence="8">CN6</strain>
    </source>
</reference>
<keyword evidence="2 5" id="KW-0547">Nucleotide-binding</keyword>
<gene>
    <name evidence="8" type="ORF">I7412_25350</name>
</gene>
<accession>A0A937RE03</accession>
<keyword evidence="8" id="KW-0723">Serine/threonine-protein kinase</keyword>
<evidence type="ECO:0000256" key="3">
    <source>
        <dbReference type="ARBA" id="ARBA00022777"/>
    </source>
</evidence>
<feature type="compositionally biased region" description="Low complexity" evidence="6">
    <location>
        <begin position="384"/>
        <end position="393"/>
    </location>
</feature>
<sequence length="424" mass="44626">MESLLPSDPSMIGGYRLVARLGAGGMGRVYLARSATGEHVALKVIKPELLGGDDIRRRFTEEIQTLRLVYGSRNARFEADGMDDDPPWLAFEYVPGQTLREHVEQDGPLAGVLVAVLGMTLTDALDKLHRVGLLHRDLKPHNVMLGPDGPKVIDFGLAVLEGQAGQNTASGAIIGTPAYLPPEQATGGTAITTAADVYALGATLVYAATAHTLYQPRTIPALIREITDPAVEPDLSGVPEELTDLLAGMVVHDPARRPTVREVQRKLLAVVDAAGSISGMRRQLVVTTYAAPVPVTLDVSATDGLTARPDEDDDVPGPVRGVANDTVPEPTVLDVSSSLGIPAQGHGPDVAGDSLPPRSAAESAPFDPEATTVTGPPLIPPDLLPALAGRPRTTAPPPARTSRPLQVGWLVDELRAAYARDAPL</sequence>
<dbReference type="Gene3D" id="1.10.510.10">
    <property type="entry name" value="Transferase(Phosphotransferase) domain 1"/>
    <property type="match status" value="1"/>
</dbReference>
<dbReference type="GO" id="GO:0004674">
    <property type="term" value="F:protein serine/threonine kinase activity"/>
    <property type="evidence" value="ECO:0007669"/>
    <property type="project" value="UniProtKB-KW"/>
</dbReference>
<feature type="region of interest" description="Disordered" evidence="6">
    <location>
        <begin position="302"/>
        <end position="406"/>
    </location>
</feature>
<evidence type="ECO:0000256" key="5">
    <source>
        <dbReference type="PROSITE-ProRule" id="PRU10141"/>
    </source>
</evidence>
<dbReference type="Pfam" id="PF00069">
    <property type="entry name" value="Pkinase"/>
    <property type="match status" value="1"/>
</dbReference>
<evidence type="ECO:0000313" key="8">
    <source>
        <dbReference type="EMBL" id="MBL7630426.1"/>
    </source>
</evidence>
<feature type="binding site" evidence="5">
    <location>
        <position position="43"/>
    </location>
    <ligand>
        <name>ATP</name>
        <dbReference type="ChEBI" id="CHEBI:30616"/>
    </ligand>
</feature>
<dbReference type="PROSITE" id="PS00107">
    <property type="entry name" value="PROTEIN_KINASE_ATP"/>
    <property type="match status" value="1"/>
</dbReference>
<keyword evidence="9" id="KW-1185">Reference proteome</keyword>
<dbReference type="PROSITE" id="PS50011">
    <property type="entry name" value="PROTEIN_KINASE_DOM"/>
    <property type="match status" value="1"/>
</dbReference>
<dbReference type="InterPro" id="IPR011009">
    <property type="entry name" value="Kinase-like_dom_sf"/>
</dbReference>
<dbReference type="PANTHER" id="PTHR43289:SF34">
    <property type="entry name" value="SERINE_THREONINE-PROTEIN KINASE YBDM-RELATED"/>
    <property type="match status" value="1"/>
</dbReference>
<organism evidence="8 9">
    <name type="scientific">Frankia nepalensis</name>
    <dbReference type="NCBI Taxonomy" id="1836974"/>
    <lineage>
        <taxon>Bacteria</taxon>
        <taxon>Bacillati</taxon>
        <taxon>Actinomycetota</taxon>
        <taxon>Actinomycetes</taxon>
        <taxon>Frankiales</taxon>
        <taxon>Frankiaceae</taxon>
        <taxon>Frankia</taxon>
    </lineage>
</organism>
<dbReference type="Gene3D" id="3.30.200.20">
    <property type="entry name" value="Phosphorylase Kinase, domain 1"/>
    <property type="match status" value="1"/>
</dbReference>
<evidence type="ECO:0000256" key="6">
    <source>
        <dbReference type="SAM" id="MobiDB-lite"/>
    </source>
</evidence>